<dbReference type="AlphaFoldDB" id="A0AAN7Z978"/>
<evidence type="ECO:0000259" key="3">
    <source>
        <dbReference type="PROSITE" id="PS51977"/>
    </source>
</evidence>
<feature type="compositionally biased region" description="Basic and acidic residues" evidence="1">
    <location>
        <begin position="273"/>
        <end position="287"/>
    </location>
</feature>
<evidence type="ECO:0000313" key="5">
    <source>
        <dbReference type="Proteomes" id="UP001305414"/>
    </source>
</evidence>
<evidence type="ECO:0000256" key="1">
    <source>
        <dbReference type="SAM" id="MobiDB-lite"/>
    </source>
</evidence>
<dbReference type="InterPro" id="IPR036420">
    <property type="entry name" value="BRCT_dom_sf"/>
</dbReference>
<dbReference type="Proteomes" id="UP001305414">
    <property type="component" value="Unassembled WGS sequence"/>
</dbReference>
<reference evidence="4 5" key="1">
    <citation type="submission" date="2023-10" db="EMBL/GenBank/DDBJ databases">
        <title>Draft genome sequence of Xylaria bambusicola isolate GMP-LS, the root and basal stem rot pathogen of sugarcane in Indonesia.</title>
        <authorList>
            <person name="Selvaraj P."/>
            <person name="Muralishankar V."/>
            <person name="Muruganantham S."/>
            <person name="Sp S."/>
            <person name="Haryani S."/>
            <person name="Lau K.J.X."/>
            <person name="Naqvi N.I."/>
        </authorList>
    </citation>
    <scope>NUCLEOTIDE SEQUENCE [LARGE SCALE GENOMIC DNA]</scope>
    <source>
        <strain evidence="4">GMP-LS</strain>
    </source>
</reference>
<accession>A0AAN7Z978</accession>
<feature type="region of interest" description="Disordered" evidence="1">
    <location>
        <begin position="257"/>
        <end position="427"/>
    </location>
</feature>
<feature type="compositionally biased region" description="Basic and acidic residues" evidence="1">
    <location>
        <begin position="296"/>
        <end position="311"/>
    </location>
</feature>
<dbReference type="SMART" id="SM00292">
    <property type="entry name" value="BRCT"/>
    <property type="match status" value="1"/>
</dbReference>
<dbReference type="SUPFAM" id="SSF52113">
    <property type="entry name" value="BRCT domain"/>
    <property type="match status" value="1"/>
</dbReference>
<dbReference type="Gene3D" id="3.40.50.10190">
    <property type="entry name" value="BRCT domain"/>
    <property type="match status" value="1"/>
</dbReference>
<dbReference type="InterPro" id="IPR001357">
    <property type="entry name" value="BRCT_dom"/>
</dbReference>
<evidence type="ECO:0008006" key="6">
    <source>
        <dbReference type="Google" id="ProtNLM"/>
    </source>
</evidence>
<feature type="compositionally biased region" description="Polar residues" evidence="1">
    <location>
        <begin position="397"/>
        <end position="417"/>
    </location>
</feature>
<dbReference type="PROSITE" id="PS50172">
    <property type="entry name" value="BRCT"/>
    <property type="match status" value="1"/>
</dbReference>
<protein>
    <recommendedName>
        <fullName evidence="6">BRCT domain-containing protein</fullName>
    </recommendedName>
</protein>
<name>A0AAN7Z978_9PEZI</name>
<proteinExistence type="predicted"/>
<evidence type="ECO:0000313" key="4">
    <source>
        <dbReference type="EMBL" id="KAK5629646.1"/>
    </source>
</evidence>
<feature type="domain" description="BRCT" evidence="2">
    <location>
        <begin position="8"/>
        <end position="104"/>
    </location>
</feature>
<dbReference type="InterPro" id="IPR008893">
    <property type="entry name" value="WGR_domain"/>
</dbReference>
<feature type="compositionally biased region" description="Basic and acidic residues" evidence="1">
    <location>
        <begin position="370"/>
        <end position="381"/>
    </location>
</feature>
<dbReference type="PROSITE" id="PS51977">
    <property type="entry name" value="WGR"/>
    <property type="match status" value="1"/>
</dbReference>
<feature type="compositionally biased region" description="Polar residues" evidence="1">
    <location>
        <begin position="331"/>
        <end position="346"/>
    </location>
</feature>
<evidence type="ECO:0000259" key="2">
    <source>
        <dbReference type="PROSITE" id="PS50172"/>
    </source>
</evidence>
<keyword evidence="5" id="KW-1185">Reference proteome</keyword>
<comment type="caution">
    <text evidence="4">The sequence shown here is derived from an EMBL/GenBank/DDBJ whole genome shotgun (WGS) entry which is preliminary data.</text>
</comment>
<gene>
    <name evidence="4" type="ORF">RRF57_005361</name>
</gene>
<feature type="domain" description="WGR" evidence="3">
    <location>
        <begin position="136"/>
        <end position="238"/>
    </location>
</feature>
<dbReference type="Pfam" id="PF00533">
    <property type="entry name" value="BRCT"/>
    <property type="match status" value="1"/>
</dbReference>
<organism evidence="4 5">
    <name type="scientific">Xylaria bambusicola</name>
    <dbReference type="NCBI Taxonomy" id="326684"/>
    <lineage>
        <taxon>Eukaryota</taxon>
        <taxon>Fungi</taxon>
        <taxon>Dikarya</taxon>
        <taxon>Ascomycota</taxon>
        <taxon>Pezizomycotina</taxon>
        <taxon>Sordariomycetes</taxon>
        <taxon>Xylariomycetidae</taxon>
        <taxon>Xylariales</taxon>
        <taxon>Xylariaceae</taxon>
        <taxon>Xylaria</taxon>
    </lineage>
</organism>
<dbReference type="EMBL" id="JAWHQM010000012">
    <property type="protein sequence ID" value="KAK5629646.1"/>
    <property type="molecule type" value="Genomic_DNA"/>
</dbReference>
<sequence length="464" mass="53299">MQLTIHFKMPSILKNCVVSIAGDLDDNEWREEKVKQWVKYQGGKFTDTIDESVTHLLCTEANYKKKIGPVRAALKNKITKIVFRDWLEDSINKKSCLKTLEYQLDAKEQKENAKKRRLEKNQKYSSNAHYFVDERFWHAYHDKTFFKYQIQLTRADEEGNDIREKHLLTLWESNAKPYNYICTTLYTKRRETSKGRFPESPVDFDTAFRKFKGFFKKKTNIGWDDRIDKVGTTGPESFQYQPPCGGKPVGIIKKRPLPIAEKEKQRNGGSKSKASEAPRKHPREEHVANNSTNKFNDAERSAKRSRHEGTEVVRPPVEIGNVSPKPKQNDIIDSNSDGDQSINEQQLMDEPVNDAPSEHDLQLELSNEQPNDRYEQERHEYGTSQTLDDGKHAPSNDPETSNEGPEYQSEISNTEPATTPAHGKITYPKVEDDYYTYDDDYDNHDAKASVLNLETAKAPASASA</sequence>